<reference evidence="1 2" key="1">
    <citation type="journal article" date="2019" name="Commun. Biol.">
        <title>The bagworm genome reveals a unique fibroin gene that provides high tensile strength.</title>
        <authorList>
            <person name="Kono N."/>
            <person name="Nakamura H."/>
            <person name="Ohtoshi R."/>
            <person name="Tomita M."/>
            <person name="Numata K."/>
            <person name="Arakawa K."/>
        </authorList>
    </citation>
    <scope>NUCLEOTIDE SEQUENCE [LARGE SCALE GENOMIC DNA]</scope>
</reference>
<keyword evidence="2" id="KW-1185">Reference proteome</keyword>
<dbReference type="EMBL" id="BGZK01000362">
    <property type="protein sequence ID" value="GBP39255.1"/>
    <property type="molecule type" value="Genomic_DNA"/>
</dbReference>
<comment type="caution">
    <text evidence="1">The sequence shown here is derived from an EMBL/GenBank/DDBJ whole genome shotgun (WGS) entry which is preliminary data.</text>
</comment>
<evidence type="ECO:0000313" key="1">
    <source>
        <dbReference type="EMBL" id="GBP39255.1"/>
    </source>
</evidence>
<dbReference type="AlphaFoldDB" id="A0A4C1VNB7"/>
<name>A0A4C1VNB7_EUMVA</name>
<organism evidence="1 2">
    <name type="scientific">Eumeta variegata</name>
    <name type="common">Bagworm moth</name>
    <name type="synonym">Eumeta japonica</name>
    <dbReference type="NCBI Taxonomy" id="151549"/>
    <lineage>
        <taxon>Eukaryota</taxon>
        <taxon>Metazoa</taxon>
        <taxon>Ecdysozoa</taxon>
        <taxon>Arthropoda</taxon>
        <taxon>Hexapoda</taxon>
        <taxon>Insecta</taxon>
        <taxon>Pterygota</taxon>
        <taxon>Neoptera</taxon>
        <taxon>Endopterygota</taxon>
        <taxon>Lepidoptera</taxon>
        <taxon>Glossata</taxon>
        <taxon>Ditrysia</taxon>
        <taxon>Tineoidea</taxon>
        <taxon>Psychidae</taxon>
        <taxon>Oiketicinae</taxon>
        <taxon>Eumeta</taxon>
    </lineage>
</organism>
<accession>A0A4C1VNB7</accession>
<protein>
    <submittedName>
        <fullName evidence="1">Uncharacterized protein</fullName>
    </submittedName>
</protein>
<gene>
    <name evidence="1" type="ORF">EVAR_22661_1</name>
</gene>
<sequence>MFIVDGIYTTSDKPTSGSFDVRSRAERSRYSARKCRRVTSPPPCRGNLTVSTTGTRWYPCLVNARCTAIPARVRVVFAAPRPRFISFYHTTRPARGRRVAPSAVLRGVRHRPNTLAATAMDKSNFKRS</sequence>
<evidence type="ECO:0000313" key="2">
    <source>
        <dbReference type="Proteomes" id="UP000299102"/>
    </source>
</evidence>
<dbReference type="Proteomes" id="UP000299102">
    <property type="component" value="Unassembled WGS sequence"/>
</dbReference>
<proteinExistence type="predicted"/>